<evidence type="ECO:0000256" key="2">
    <source>
        <dbReference type="ARBA" id="ARBA00009046"/>
    </source>
</evidence>
<dbReference type="GO" id="GO:0051607">
    <property type="term" value="P:defense response to virus"/>
    <property type="evidence" value="ECO:0007669"/>
    <property type="project" value="UniProtKB-KW"/>
</dbReference>
<evidence type="ECO:0000256" key="4">
    <source>
        <dbReference type="ARBA" id="ARBA00022723"/>
    </source>
</evidence>
<sequence>MVGFVHCPAYFHYWGKARPSKAEIAEFHLLVFHSLDVAAVGRIYLRRSKSLLKVCASLLRCSEDALLSWATFMLALHDLGKFSEAFQSQRADILRVLQEREPNGAVRYLERHDSLGAWLWIEELVEDGILEALGLPQASHVEPAIKSWIFAVTGHHGMPPKASGHVDSFFLETDKRAARDYVLAMADLLLTSEARAVPAATGADFELFSKLLSWWFSGVTVLADWLGSNTQFFHYRDSYEPLEKYWATAQRVADQALDCTGVLPVGVEKHKRLTDFFPYIQDPSPLQNWAETTPVDLAPRIYLLEDVTGAGKTEAAVMLAYRLMAQGAASGFFVGLPTMATANAMYKRISGIYGRLFEGHANLTLAHGFKSLVDEFAKSILPGDMSEDDALQADETASARCTAWLADHSKRALLAPASVGTIDQVLLSVLHSKHQSLRLLGLFNKVLIVDEVHACDTYMQKILEVVLEFHARSGGSVILLSATLPGHMKQSLLDAYARGRNMHAAPHVMSNNYPLATAWHDGMEQLKEDSLDSRPNVTRSVQIHYECDLQQVYCHVLSSLREGKCVAWIRNTVADAMAAYDHFSTVIEAEKLTLFHARFAMGDRLDKEAEVLRIFGSNSDATLRTGRLLIATQVAEQSLDIDADVLVTDLAPIDRVLQRAGRLQRHVRDAHGNPLTGQGMKDGRAAPCLWVYGPEWTMTPRRDWFGATFKGGQYVYSHHGQLWLSAKVLQADEFSVPGDARQLIETVFSGREPWPEALESNARQAEGGAWAESSLAQQNTLKFDRGYQRGMVGDWWNEAKSPSRLGEETREVMLARWDGCELIPWVDGAWAFSMVKIAARLLEQPELPAEAQRLSQYQALLQTLPAQGKWSTLLPLSPNGDGTWQASAWSQGDAKRRKPPELLTWLYDSKFGFRLARTDATTGPAD</sequence>
<dbReference type="Pfam" id="PF18019">
    <property type="entry name" value="Cas3_HD"/>
    <property type="match status" value="1"/>
</dbReference>
<keyword evidence="3" id="KW-0540">Nuclease</keyword>
<dbReference type="NCBIfam" id="TIGR01596">
    <property type="entry name" value="cas3_HD"/>
    <property type="match status" value="1"/>
</dbReference>
<dbReference type="GO" id="GO:0003723">
    <property type="term" value="F:RNA binding"/>
    <property type="evidence" value="ECO:0007669"/>
    <property type="project" value="TreeGrafter"/>
</dbReference>
<dbReference type="InterPro" id="IPR006474">
    <property type="entry name" value="Helicase_Cas3_CRISPR-ass_core"/>
</dbReference>
<keyword evidence="6" id="KW-0378">Hydrolase</keyword>
<dbReference type="GO" id="GO:0046872">
    <property type="term" value="F:metal ion binding"/>
    <property type="evidence" value="ECO:0007669"/>
    <property type="project" value="UniProtKB-KW"/>
</dbReference>
<dbReference type="InterPro" id="IPR006483">
    <property type="entry name" value="CRISPR-assoc_Cas3_HD"/>
</dbReference>
<evidence type="ECO:0000256" key="3">
    <source>
        <dbReference type="ARBA" id="ARBA00022722"/>
    </source>
</evidence>
<dbReference type="InterPro" id="IPR014001">
    <property type="entry name" value="Helicase_ATP-bd"/>
</dbReference>
<dbReference type="CDD" id="cd09641">
    <property type="entry name" value="Cas3''_I"/>
    <property type="match status" value="1"/>
</dbReference>
<proteinExistence type="inferred from homology"/>
<dbReference type="InterPro" id="IPR050547">
    <property type="entry name" value="DEAD_box_RNA_helicases"/>
</dbReference>
<keyword evidence="12" id="KW-1185">Reference proteome</keyword>
<evidence type="ECO:0000256" key="6">
    <source>
        <dbReference type="ARBA" id="ARBA00022801"/>
    </source>
</evidence>
<dbReference type="RefSeq" id="WP_093552210.1">
    <property type="nucleotide sequence ID" value="NZ_FPBO01000001.1"/>
</dbReference>
<dbReference type="OrthoDB" id="9810236at2"/>
<dbReference type="Pfam" id="PF22590">
    <property type="entry name" value="Cas3-like_C_2"/>
    <property type="match status" value="1"/>
</dbReference>
<evidence type="ECO:0000256" key="9">
    <source>
        <dbReference type="ARBA" id="ARBA00023118"/>
    </source>
</evidence>
<keyword evidence="5" id="KW-0547">Nucleotide-binding</keyword>
<dbReference type="Gene3D" id="3.40.50.300">
    <property type="entry name" value="P-loop containing nucleotide triphosphate hydrolases"/>
    <property type="match status" value="2"/>
</dbReference>
<protein>
    <submittedName>
        <fullName evidence="11">CRISPR-associated endonuclease/helicase Cas3</fullName>
    </submittedName>
</protein>
<evidence type="ECO:0000313" key="12">
    <source>
        <dbReference type="Proteomes" id="UP000199391"/>
    </source>
</evidence>
<dbReference type="PROSITE" id="PS51643">
    <property type="entry name" value="HD_CAS3"/>
    <property type="match status" value="1"/>
</dbReference>
<reference evidence="12" key="1">
    <citation type="submission" date="2016-10" db="EMBL/GenBank/DDBJ databases">
        <authorList>
            <person name="Varghese N."/>
            <person name="Submissions S."/>
        </authorList>
    </citation>
    <scope>NUCLEOTIDE SEQUENCE [LARGE SCALE GENOMIC DNA]</scope>
    <source>
        <strain evidence="12">CGMCC 1.11014</strain>
    </source>
</reference>
<comment type="similarity">
    <text evidence="2">In the central section; belongs to the CRISPR-associated helicase Cas3 family.</text>
</comment>
<gene>
    <name evidence="11" type="ORF">SAMN05216552_100143</name>
</gene>
<name>A0A1I7ETM3_9BURK</name>
<evidence type="ECO:0000256" key="1">
    <source>
        <dbReference type="ARBA" id="ARBA00006847"/>
    </source>
</evidence>
<dbReference type="InterPro" id="IPR054712">
    <property type="entry name" value="Cas3-like_dom"/>
</dbReference>
<organism evidence="11 12">
    <name type="scientific">Pseudoduganella namucuonensis</name>
    <dbReference type="NCBI Taxonomy" id="1035707"/>
    <lineage>
        <taxon>Bacteria</taxon>
        <taxon>Pseudomonadati</taxon>
        <taxon>Pseudomonadota</taxon>
        <taxon>Betaproteobacteria</taxon>
        <taxon>Burkholderiales</taxon>
        <taxon>Oxalobacteraceae</taxon>
        <taxon>Telluria group</taxon>
        <taxon>Pseudoduganella</taxon>
    </lineage>
</organism>
<dbReference type="PANTHER" id="PTHR47963:SF9">
    <property type="entry name" value="CRISPR-ASSOCIATED ENDONUCLEASE_HELICASE CAS3"/>
    <property type="match status" value="1"/>
</dbReference>
<dbReference type="PANTHER" id="PTHR47963">
    <property type="entry name" value="DEAD-BOX ATP-DEPENDENT RNA HELICASE 47, MITOCHONDRIAL"/>
    <property type="match status" value="1"/>
</dbReference>
<dbReference type="SUPFAM" id="SSF52540">
    <property type="entry name" value="P-loop containing nucleoside triphosphate hydrolases"/>
    <property type="match status" value="1"/>
</dbReference>
<keyword evidence="8" id="KW-0067">ATP-binding</keyword>
<dbReference type="GO" id="GO:0003724">
    <property type="term" value="F:RNA helicase activity"/>
    <property type="evidence" value="ECO:0007669"/>
    <property type="project" value="TreeGrafter"/>
</dbReference>
<comment type="similarity">
    <text evidence="1">In the N-terminal section; belongs to the CRISPR-associated nuclease Cas3-HD family.</text>
</comment>
<dbReference type="Gene3D" id="1.10.3210.30">
    <property type="match status" value="1"/>
</dbReference>
<evidence type="ECO:0000256" key="5">
    <source>
        <dbReference type="ARBA" id="ARBA00022741"/>
    </source>
</evidence>
<keyword evidence="11" id="KW-0255">Endonuclease</keyword>
<dbReference type="GO" id="GO:0016787">
    <property type="term" value="F:hydrolase activity"/>
    <property type="evidence" value="ECO:0007669"/>
    <property type="project" value="UniProtKB-KW"/>
</dbReference>
<dbReference type="NCBIfam" id="TIGR01587">
    <property type="entry name" value="cas3_core"/>
    <property type="match status" value="1"/>
</dbReference>
<dbReference type="GO" id="GO:0004519">
    <property type="term" value="F:endonuclease activity"/>
    <property type="evidence" value="ECO:0007669"/>
    <property type="project" value="UniProtKB-KW"/>
</dbReference>
<dbReference type="InterPro" id="IPR027417">
    <property type="entry name" value="P-loop_NTPase"/>
</dbReference>
<dbReference type="Proteomes" id="UP000199391">
    <property type="component" value="Unassembled WGS sequence"/>
</dbReference>
<evidence type="ECO:0000256" key="8">
    <source>
        <dbReference type="ARBA" id="ARBA00022840"/>
    </source>
</evidence>
<keyword evidence="7 11" id="KW-0347">Helicase</keyword>
<feature type="domain" description="HD Cas3-type" evidence="10">
    <location>
        <begin position="23"/>
        <end position="226"/>
    </location>
</feature>
<dbReference type="STRING" id="1035707.SAMN05216552_100143"/>
<accession>A0A1I7ETM3</accession>
<dbReference type="InterPro" id="IPR038257">
    <property type="entry name" value="CRISPR-assoc_Cas3_HD_sf"/>
</dbReference>
<evidence type="ECO:0000256" key="7">
    <source>
        <dbReference type="ARBA" id="ARBA00022806"/>
    </source>
</evidence>
<dbReference type="GO" id="GO:0005524">
    <property type="term" value="F:ATP binding"/>
    <property type="evidence" value="ECO:0007669"/>
    <property type="project" value="UniProtKB-KW"/>
</dbReference>
<evidence type="ECO:0000313" key="11">
    <source>
        <dbReference type="EMBL" id="SFU27249.1"/>
    </source>
</evidence>
<dbReference type="AlphaFoldDB" id="A0A1I7ETM3"/>
<dbReference type="SMART" id="SM00487">
    <property type="entry name" value="DEXDc"/>
    <property type="match status" value="1"/>
</dbReference>
<keyword evidence="9" id="KW-0051">Antiviral defense</keyword>
<dbReference type="EMBL" id="FPBO01000001">
    <property type="protein sequence ID" value="SFU27249.1"/>
    <property type="molecule type" value="Genomic_DNA"/>
</dbReference>
<evidence type="ECO:0000259" key="10">
    <source>
        <dbReference type="PROSITE" id="PS51643"/>
    </source>
</evidence>
<keyword evidence="4" id="KW-0479">Metal-binding</keyword>